<sequence>MNQGVAMFIGNRIGMFRDLEADDSSCSWGATLTIRVGLNVNQLLKRALRIRSTSGEELLVRFTYERLPNFCFLCGCMGHIDKYCVVRFEEDYRELGEATPYGPWMRAPVPARGRSQGLSEWRRSTPQSSSQRSRITLRGL</sequence>
<dbReference type="Pfam" id="PF14392">
    <property type="entry name" value="zf-CCHC_4"/>
    <property type="match status" value="1"/>
</dbReference>
<organism evidence="3">
    <name type="scientific">Sesamum latifolium</name>
    <dbReference type="NCBI Taxonomy" id="2727402"/>
    <lineage>
        <taxon>Eukaryota</taxon>
        <taxon>Viridiplantae</taxon>
        <taxon>Streptophyta</taxon>
        <taxon>Embryophyta</taxon>
        <taxon>Tracheophyta</taxon>
        <taxon>Spermatophyta</taxon>
        <taxon>Magnoliopsida</taxon>
        <taxon>eudicotyledons</taxon>
        <taxon>Gunneridae</taxon>
        <taxon>Pentapetalae</taxon>
        <taxon>asterids</taxon>
        <taxon>lamiids</taxon>
        <taxon>Lamiales</taxon>
        <taxon>Pedaliaceae</taxon>
        <taxon>Sesamum</taxon>
    </lineage>
</organism>
<feature type="compositionally biased region" description="Low complexity" evidence="1">
    <location>
        <begin position="124"/>
        <end position="134"/>
    </location>
</feature>
<dbReference type="EMBL" id="JACGWN010000013">
    <property type="protein sequence ID" value="KAL0411782.1"/>
    <property type="molecule type" value="Genomic_DNA"/>
</dbReference>
<feature type="region of interest" description="Disordered" evidence="1">
    <location>
        <begin position="115"/>
        <end position="140"/>
    </location>
</feature>
<dbReference type="PANTHER" id="PTHR31286:SF178">
    <property type="entry name" value="DUF4283 DOMAIN-CONTAINING PROTEIN"/>
    <property type="match status" value="1"/>
</dbReference>
<reference evidence="3" key="1">
    <citation type="submission" date="2020-06" db="EMBL/GenBank/DDBJ databases">
        <authorList>
            <person name="Li T."/>
            <person name="Hu X."/>
            <person name="Zhang T."/>
            <person name="Song X."/>
            <person name="Zhang H."/>
            <person name="Dai N."/>
            <person name="Sheng W."/>
            <person name="Hou X."/>
            <person name="Wei L."/>
        </authorList>
    </citation>
    <scope>NUCLEOTIDE SEQUENCE</scope>
    <source>
        <strain evidence="3">KEN1</strain>
        <tissue evidence="3">Leaf</tissue>
    </source>
</reference>
<name>A0AAW2U515_9LAMI</name>
<accession>A0AAW2U515</accession>
<gene>
    <name evidence="3" type="ORF">Slati_3767900</name>
</gene>
<evidence type="ECO:0000313" key="3">
    <source>
        <dbReference type="EMBL" id="KAL0411782.1"/>
    </source>
</evidence>
<dbReference type="InterPro" id="IPR025836">
    <property type="entry name" value="Zn_knuckle_CX2CX4HX4C"/>
</dbReference>
<proteinExistence type="predicted"/>
<dbReference type="AlphaFoldDB" id="A0AAW2U515"/>
<evidence type="ECO:0000259" key="2">
    <source>
        <dbReference type="Pfam" id="PF14392"/>
    </source>
</evidence>
<dbReference type="InterPro" id="IPR040256">
    <property type="entry name" value="At4g02000-like"/>
</dbReference>
<comment type="caution">
    <text evidence="3">The sequence shown here is derived from an EMBL/GenBank/DDBJ whole genome shotgun (WGS) entry which is preliminary data.</text>
</comment>
<protein>
    <recommendedName>
        <fullName evidence="2">Zinc knuckle CX2CX4HX4C domain-containing protein</fullName>
    </recommendedName>
</protein>
<evidence type="ECO:0000256" key="1">
    <source>
        <dbReference type="SAM" id="MobiDB-lite"/>
    </source>
</evidence>
<dbReference type="PANTHER" id="PTHR31286">
    <property type="entry name" value="GLYCINE-RICH CELL WALL STRUCTURAL PROTEIN 1.8-LIKE"/>
    <property type="match status" value="1"/>
</dbReference>
<feature type="domain" description="Zinc knuckle CX2CX4HX4C" evidence="2">
    <location>
        <begin position="44"/>
        <end position="84"/>
    </location>
</feature>
<reference evidence="3" key="2">
    <citation type="journal article" date="2024" name="Plant">
        <title>Genomic evolution and insights into agronomic trait innovations of Sesamum species.</title>
        <authorList>
            <person name="Miao H."/>
            <person name="Wang L."/>
            <person name="Qu L."/>
            <person name="Liu H."/>
            <person name="Sun Y."/>
            <person name="Le M."/>
            <person name="Wang Q."/>
            <person name="Wei S."/>
            <person name="Zheng Y."/>
            <person name="Lin W."/>
            <person name="Duan Y."/>
            <person name="Cao H."/>
            <person name="Xiong S."/>
            <person name="Wang X."/>
            <person name="Wei L."/>
            <person name="Li C."/>
            <person name="Ma Q."/>
            <person name="Ju M."/>
            <person name="Zhao R."/>
            <person name="Li G."/>
            <person name="Mu C."/>
            <person name="Tian Q."/>
            <person name="Mei H."/>
            <person name="Zhang T."/>
            <person name="Gao T."/>
            <person name="Zhang H."/>
        </authorList>
    </citation>
    <scope>NUCLEOTIDE SEQUENCE</scope>
    <source>
        <strain evidence="3">KEN1</strain>
    </source>
</reference>